<dbReference type="PANTHER" id="PTHR44094:SF14">
    <property type="entry name" value="DNAJ HEAT SHOCK N-TERMINAL DOMAIN-CONTAINING PROTEIN"/>
    <property type="match status" value="1"/>
</dbReference>
<dbReference type="Gene3D" id="1.10.287.110">
    <property type="entry name" value="DnaJ domain"/>
    <property type="match status" value="1"/>
</dbReference>
<evidence type="ECO:0000259" key="2">
    <source>
        <dbReference type="PROSITE" id="PS50076"/>
    </source>
</evidence>
<dbReference type="CDD" id="cd06257">
    <property type="entry name" value="DnaJ"/>
    <property type="match status" value="1"/>
</dbReference>
<dbReference type="InterPro" id="IPR036869">
    <property type="entry name" value="J_dom_sf"/>
</dbReference>
<dbReference type="STRING" id="79200.A0A162AA19"/>
<dbReference type="PROSITE" id="PS50076">
    <property type="entry name" value="DNAJ_2"/>
    <property type="match status" value="1"/>
</dbReference>
<sequence>MVKETEYYDVLGVIPAASEEEIRKAYYLKARQVHPDKNPNDPRAAERFQASEAYQVLSDPVQRDAYDRNGKYCISKDTMLDPTAVFALLFGSELFEDYIGHLAVASMASSELASESDNPERLNEKLKASKSIKLKDTQVYRRKAVQKDREDKLAGKLKNILQQYVRGDREGFQHFAETEAERLSHTAFGVNILHTIGYIYERQAAQELGKKAIYLGVPFMAEWVRNKGHFWKSQITAARGAFQLLQLQEDIRRQFKMDGSGPENDLESHLRLNKDTLMNSLWKLNVVDIEVTLLHVILETGVKKEELKLRASALKLLGKIFQRDKYAQTSGTSKKKVAETSSDSSDDEDTPRALNYRAPLVTQKIDKGSEKPDNGGRLVFEEKKLEGSGEDEFAALMQSCMASHCLHFASSAHNYNSTFKSCCSSPPSAVTFSDRGSSYNPLVFQAVRLLGPPARFEASKLKVEFKGEEPHRYTRIVPRSYTLSHCDFTANLTLTISRLVHLDQLKGWYNKDDVVAQWTEVNGNVCLDVHCYVSGPNQLLDLAAEFRYHIFSKELPLVLMAVLHGDSAFFSEHQDLMNASVRVYFHSSSKKYNRVESWGALKDAAQERRGDHLKHSLLAAKEVPHHQKNCGTPKSLFQALVAFLL</sequence>
<evidence type="ECO:0000313" key="3">
    <source>
        <dbReference type="EMBL" id="KZM98242.1"/>
    </source>
</evidence>
<dbReference type="PRINTS" id="PR00625">
    <property type="entry name" value="JDOMAIN"/>
</dbReference>
<accession>A0A162AA19</accession>
<dbReference type="SMART" id="SM00271">
    <property type="entry name" value="DnaJ"/>
    <property type="match status" value="1"/>
</dbReference>
<dbReference type="EMBL" id="LNRQ01000004">
    <property type="protein sequence ID" value="KZM98242.1"/>
    <property type="molecule type" value="Genomic_DNA"/>
</dbReference>
<dbReference type="InterPro" id="IPR026894">
    <property type="entry name" value="DnaJ_X"/>
</dbReference>
<dbReference type="InterPro" id="IPR052423">
    <property type="entry name" value="EMIR"/>
</dbReference>
<feature type="domain" description="J" evidence="2">
    <location>
        <begin position="6"/>
        <end position="70"/>
    </location>
</feature>
<gene>
    <name evidence="3" type="ORF">DCAR_014396</name>
</gene>
<proteinExistence type="predicted"/>
<dbReference type="InterPro" id="IPR001623">
    <property type="entry name" value="DnaJ_domain"/>
</dbReference>
<dbReference type="SUPFAM" id="SSF46565">
    <property type="entry name" value="Chaperone J-domain"/>
    <property type="match status" value="1"/>
</dbReference>
<feature type="region of interest" description="Disordered" evidence="1">
    <location>
        <begin position="331"/>
        <end position="357"/>
    </location>
</feature>
<dbReference type="Pfam" id="PF12638">
    <property type="entry name" value="Staygreen"/>
    <property type="match status" value="1"/>
</dbReference>
<dbReference type="InterPro" id="IPR024438">
    <property type="entry name" value="Staygreen"/>
</dbReference>
<name>A0A162AA19_DAUCS</name>
<dbReference type="Pfam" id="PF14308">
    <property type="entry name" value="DnaJ-X"/>
    <property type="match status" value="1"/>
</dbReference>
<evidence type="ECO:0000256" key="1">
    <source>
        <dbReference type="SAM" id="MobiDB-lite"/>
    </source>
</evidence>
<reference evidence="3" key="1">
    <citation type="journal article" date="2016" name="Nat. Genet.">
        <title>A high-quality carrot genome assembly provides new insights into carotenoid accumulation and asterid genome evolution.</title>
        <authorList>
            <person name="Iorizzo M."/>
            <person name="Ellison S."/>
            <person name="Senalik D."/>
            <person name="Zeng P."/>
            <person name="Satapoomin P."/>
            <person name="Huang J."/>
            <person name="Bowman M."/>
            <person name="Iovene M."/>
            <person name="Sanseverino W."/>
            <person name="Cavagnaro P."/>
            <person name="Yildiz M."/>
            <person name="Macko-Podgorni A."/>
            <person name="Moranska E."/>
            <person name="Grzebelus E."/>
            <person name="Grzebelus D."/>
            <person name="Ashrafi H."/>
            <person name="Zheng Z."/>
            <person name="Cheng S."/>
            <person name="Spooner D."/>
            <person name="Van Deynze A."/>
            <person name="Simon P."/>
        </authorList>
    </citation>
    <scope>NUCLEOTIDE SEQUENCE [LARGE SCALE GENOMIC DNA]</scope>
    <source>
        <tissue evidence="3">Leaf</tissue>
    </source>
</reference>
<organism evidence="3">
    <name type="scientific">Daucus carota subsp. sativus</name>
    <name type="common">Carrot</name>
    <dbReference type="NCBI Taxonomy" id="79200"/>
    <lineage>
        <taxon>Eukaryota</taxon>
        <taxon>Viridiplantae</taxon>
        <taxon>Streptophyta</taxon>
        <taxon>Embryophyta</taxon>
        <taxon>Tracheophyta</taxon>
        <taxon>Spermatophyta</taxon>
        <taxon>Magnoliopsida</taxon>
        <taxon>eudicotyledons</taxon>
        <taxon>Gunneridae</taxon>
        <taxon>Pentapetalae</taxon>
        <taxon>asterids</taxon>
        <taxon>campanulids</taxon>
        <taxon>Apiales</taxon>
        <taxon>Apiaceae</taxon>
        <taxon>Apioideae</taxon>
        <taxon>Scandiceae</taxon>
        <taxon>Daucinae</taxon>
        <taxon>Daucus</taxon>
        <taxon>Daucus sect. Daucus</taxon>
    </lineage>
</organism>
<protein>
    <recommendedName>
        <fullName evidence="2">J domain-containing protein</fullName>
    </recommendedName>
</protein>
<dbReference type="Pfam" id="PF00226">
    <property type="entry name" value="DnaJ"/>
    <property type="match status" value="1"/>
</dbReference>
<dbReference type="Gramene" id="KZM98242">
    <property type="protein sequence ID" value="KZM98242"/>
    <property type="gene ID" value="DCAR_014396"/>
</dbReference>
<dbReference type="AlphaFoldDB" id="A0A162AA19"/>
<comment type="caution">
    <text evidence="3">The sequence shown here is derived from an EMBL/GenBank/DDBJ whole genome shotgun (WGS) entry which is preliminary data.</text>
</comment>
<dbReference type="PANTHER" id="PTHR44094">
    <property type="entry name" value="DNAJ HEAT SHOCK N-TERMINAL DOMAIN-CONTAINING PROTEIN"/>
    <property type="match status" value="1"/>
</dbReference>